<proteinExistence type="inferred from homology"/>
<sequence>MKLRKKFNKVTAWILTCILFFTMAFSITSEAYGEGYTHAKQFKNCHIYNGIDVSTWNKQIDWNAVKASGIDFAFIKVGGRGWGSAGTLYHDSRALENLKGAKAAGIKIGVYFFSQAITEKEAAEEAQYTINYLHTYGISIDLPIAMDFEYASDSPTGGRLRTANLTREQATNVCLAFCSYVATRGYTPMVYANKSMLTNDMNASTIASRYPIWLAQYKSTATYTGAYSYWQYTNSGMVPGIEGRVDMNFYYSTDGSFSSKINIPVPTGETAPADAKIVYATHIQTYGWEKEETYDGGISGTVGQAKRLEAIKIRNNTGIEGSVEYQVHCQSFGWMDWTMDGDIAGLTGLAKRLEAIRIRLTGQLAEQYDVYYRVQCQTYGWLDWAKNGQTAGSPDSAYIRSRLSLLKKAAWHRATLQRCMCLR</sequence>
<dbReference type="PANTHER" id="PTHR34135">
    <property type="entry name" value="LYSOZYME"/>
    <property type="match status" value="1"/>
</dbReference>
<dbReference type="PROSITE" id="PS51904">
    <property type="entry name" value="GLYCOSYL_HYDROL_F25_2"/>
    <property type="match status" value="1"/>
</dbReference>
<dbReference type="InterPro" id="IPR002053">
    <property type="entry name" value="Glyco_hydro_25"/>
</dbReference>
<dbReference type="Pfam" id="PF07538">
    <property type="entry name" value="ChW"/>
    <property type="match status" value="2"/>
</dbReference>
<dbReference type="RefSeq" id="WP_227572728.1">
    <property type="nucleotide sequence ID" value="NZ_JAJEQT010000001.1"/>
</dbReference>
<reference evidence="3 4" key="1">
    <citation type="submission" date="2021-10" db="EMBL/GenBank/DDBJ databases">
        <title>Anaerobic single-cell dispensing facilitates the cultivation of human gut bacteria.</title>
        <authorList>
            <person name="Afrizal A."/>
        </authorList>
    </citation>
    <scope>NUCLEOTIDE SEQUENCE [LARGE SCALE GENOMIC DNA]</scope>
    <source>
        <strain evidence="3 4">CLA-AA-H212</strain>
    </source>
</reference>
<name>A0ABS8FJT7_9FIRM</name>
<evidence type="ECO:0000313" key="4">
    <source>
        <dbReference type="Proteomes" id="UP001198495"/>
    </source>
</evidence>
<comment type="similarity">
    <text evidence="1">Belongs to the glycosyl hydrolase 25 family.</text>
</comment>
<accession>A0ABS8FJT7</accession>
<organism evidence="3 4">
    <name type="scientific">Coprococcus hominis</name>
    <name type="common">ex Arizal et al. 2022</name>
    <dbReference type="NCBI Taxonomy" id="2881262"/>
    <lineage>
        <taxon>Bacteria</taxon>
        <taxon>Bacillati</taxon>
        <taxon>Bacillota</taxon>
        <taxon>Clostridia</taxon>
        <taxon>Lachnospirales</taxon>
        <taxon>Lachnospiraceae</taxon>
        <taxon>Coprococcus</taxon>
    </lineage>
</organism>
<dbReference type="SMART" id="SM00728">
    <property type="entry name" value="ChW"/>
    <property type="match status" value="2"/>
</dbReference>
<dbReference type="CDD" id="cd06414">
    <property type="entry name" value="GH25_LytC-like"/>
    <property type="match status" value="1"/>
</dbReference>
<feature type="signal peptide" evidence="2">
    <location>
        <begin position="1"/>
        <end position="31"/>
    </location>
</feature>
<comment type="caution">
    <text evidence="3">The sequence shown here is derived from an EMBL/GenBank/DDBJ whole genome shotgun (WGS) entry which is preliminary data.</text>
</comment>
<gene>
    <name evidence="3" type="ORF">LKD28_00175</name>
</gene>
<dbReference type="Gene3D" id="3.20.20.80">
    <property type="entry name" value="Glycosidases"/>
    <property type="match status" value="1"/>
</dbReference>
<dbReference type="EMBL" id="JAJEQT010000001">
    <property type="protein sequence ID" value="MCC2217451.1"/>
    <property type="molecule type" value="Genomic_DNA"/>
</dbReference>
<evidence type="ECO:0008006" key="5">
    <source>
        <dbReference type="Google" id="ProtNLM"/>
    </source>
</evidence>
<dbReference type="PANTHER" id="PTHR34135:SF2">
    <property type="entry name" value="LYSOZYME"/>
    <property type="match status" value="1"/>
</dbReference>
<dbReference type="Proteomes" id="UP001198495">
    <property type="component" value="Unassembled WGS sequence"/>
</dbReference>
<dbReference type="SUPFAM" id="SSF51445">
    <property type="entry name" value="(Trans)glycosidases"/>
    <property type="match status" value="1"/>
</dbReference>
<keyword evidence="2" id="KW-0732">Signal</keyword>
<evidence type="ECO:0000256" key="1">
    <source>
        <dbReference type="ARBA" id="ARBA00010646"/>
    </source>
</evidence>
<dbReference type="InterPro" id="IPR006637">
    <property type="entry name" value="ChW"/>
</dbReference>
<evidence type="ECO:0000313" key="3">
    <source>
        <dbReference type="EMBL" id="MCC2217451.1"/>
    </source>
</evidence>
<keyword evidence="4" id="KW-1185">Reference proteome</keyword>
<feature type="chain" id="PRO_5046269046" description="Lysozyme" evidence="2">
    <location>
        <begin position="32"/>
        <end position="423"/>
    </location>
</feature>
<protein>
    <recommendedName>
        <fullName evidence="5">Lysozyme</fullName>
    </recommendedName>
</protein>
<dbReference type="InterPro" id="IPR017853">
    <property type="entry name" value="GH"/>
</dbReference>
<evidence type="ECO:0000256" key="2">
    <source>
        <dbReference type="SAM" id="SignalP"/>
    </source>
</evidence>
<dbReference type="Pfam" id="PF01183">
    <property type="entry name" value="Glyco_hydro_25"/>
    <property type="match status" value="1"/>
</dbReference>